<dbReference type="GO" id="GO:0006508">
    <property type="term" value="P:proteolysis"/>
    <property type="evidence" value="ECO:0007669"/>
    <property type="project" value="UniProtKB-KW"/>
</dbReference>
<proteinExistence type="inferred from homology"/>
<dbReference type="SMART" id="SM00228">
    <property type="entry name" value="PDZ"/>
    <property type="match status" value="1"/>
</dbReference>
<dbReference type="PROSITE" id="PS50106">
    <property type="entry name" value="PDZ"/>
    <property type="match status" value="1"/>
</dbReference>
<dbReference type="InterPro" id="IPR004447">
    <property type="entry name" value="Peptidase_S41A"/>
</dbReference>
<dbReference type="FunFam" id="2.30.42.10:FF:000063">
    <property type="entry name" value="Peptidase, S41 family"/>
    <property type="match status" value="1"/>
</dbReference>
<dbReference type="Gene3D" id="3.90.226.10">
    <property type="entry name" value="2-enoyl-CoA Hydratase, Chain A, domain 1"/>
    <property type="match status" value="1"/>
</dbReference>
<dbReference type="InterPro" id="IPR055210">
    <property type="entry name" value="CtpA/B_N"/>
</dbReference>
<evidence type="ECO:0000256" key="4">
    <source>
        <dbReference type="ARBA" id="ARBA00022825"/>
    </source>
</evidence>
<dbReference type="Pfam" id="PF17820">
    <property type="entry name" value="PDZ_6"/>
    <property type="match status" value="1"/>
</dbReference>
<dbReference type="SUPFAM" id="SSF52096">
    <property type="entry name" value="ClpP/crotonase"/>
    <property type="match status" value="1"/>
</dbReference>
<dbReference type="EMBL" id="JACPNR010000010">
    <property type="protein sequence ID" value="MBI2678786.1"/>
    <property type="molecule type" value="Genomic_DNA"/>
</dbReference>
<dbReference type="SMART" id="SM00245">
    <property type="entry name" value="TSPc"/>
    <property type="match status" value="1"/>
</dbReference>
<dbReference type="CDD" id="cd07560">
    <property type="entry name" value="Peptidase_S41_CPP"/>
    <property type="match status" value="1"/>
</dbReference>
<sequence length="534" mass="58806">MAASTRRSLVPVLTVIILCGLLGVVFGQRVAPGTAGSSDTDVRDSLRTFSTVYDVVEQNYAEPVNPDKAIYNGAIPGMLRVLDPHSNFFDPKAYALLREDQRGKYYGVGMQVGPRNNKVIVIAPFVGTPAYRAGIRPGDVIIAVDGKPTDNMNTSEVADLLKGPKGTPVKITILREGTEKPLDFTVTRDEIPRYSVDLKFMVRPGIGYVHVNGFNENTEREVQEALDSFGDLKGLILDLRQNPGGLLSEGVGVADKFLKKGAVIVSHHGRNSPEKVYRASHGNSGKEYPLVVLVNRGTASAAEIVAGAIQDHDRGLVVGETTFGKGLVQTVYPLSENTGLALTTAKYYTPSGRLIQREYNGVSLYDYYYHREDEANPTGKEVKMTDSGRTVYGGGGISPDVKLAQLKTNRFQDQLLQNYAFFNFAKHYLIGKRAGKDFQVDEAVMQEFRRFLDSQKVPFTEAELMESNDWIRSNIKGEIFISEFGQQEGQRVRAEDDPQVLKALELLPKAKELAENAKKVIAERSAHPVTNSNQ</sequence>
<dbReference type="GO" id="GO:0008236">
    <property type="term" value="F:serine-type peptidase activity"/>
    <property type="evidence" value="ECO:0007669"/>
    <property type="project" value="UniProtKB-KW"/>
</dbReference>
<dbReference type="Pfam" id="PF03572">
    <property type="entry name" value="Peptidase_S41"/>
    <property type="match status" value="1"/>
</dbReference>
<dbReference type="SUPFAM" id="SSF50156">
    <property type="entry name" value="PDZ domain-like"/>
    <property type="match status" value="1"/>
</dbReference>
<dbReference type="PANTHER" id="PTHR32060">
    <property type="entry name" value="TAIL-SPECIFIC PROTEASE"/>
    <property type="match status" value="1"/>
</dbReference>
<protein>
    <submittedName>
        <fullName evidence="7">S41 family peptidase</fullName>
    </submittedName>
</protein>
<organism evidence="7 8">
    <name type="scientific">Candidatus Korobacter versatilis</name>
    <dbReference type="NCBI Taxonomy" id="658062"/>
    <lineage>
        <taxon>Bacteria</taxon>
        <taxon>Pseudomonadati</taxon>
        <taxon>Acidobacteriota</taxon>
        <taxon>Terriglobia</taxon>
        <taxon>Terriglobales</taxon>
        <taxon>Candidatus Korobacteraceae</taxon>
        <taxon>Candidatus Korobacter</taxon>
    </lineage>
</organism>
<dbReference type="PANTHER" id="PTHR32060:SF30">
    <property type="entry name" value="CARBOXY-TERMINAL PROCESSING PROTEASE CTPA"/>
    <property type="match status" value="1"/>
</dbReference>
<dbReference type="InterPro" id="IPR036034">
    <property type="entry name" value="PDZ_sf"/>
</dbReference>
<dbReference type="NCBIfam" id="TIGR00225">
    <property type="entry name" value="prc"/>
    <property type="match status" value="1"/>
</dbReference>
<evidence type="ECO:0000256" key="2">
    <source>
        <dbReference type="ARBA" id="ARBA00022670"/>
    </source>
</evidence>
<gene>
    <name evidence="7" type="ORF">HYX28_08395</name>
</gene>
<evidence type="ECO:0000256" key="5">
    <source>
        <dbReference type="RuleBase" id="RU004404"/>
    </source>
</evidence>
<feature type="domain" description="PDZ" evidence="6">
    <location>
        <begin position="94"/>
        <end position="162"/>
    </location>
</feature>
<evidence type="ECO:0000259" key="6">
    <source>
        <dbReference type="PROSITE" id="PS50106"/>
    </source>
</evidence>
<accession>A0A932A8R6</accession>
<keyword evidence="4 5" id="KW-0720">Serine protease</keyword>
<reference evidence="7" key="1">
    <citation type="submission" date="2020-07" db="EMBL/GenBank/DDBJ databases">
        <title>Huge and variable diversity of episymbiotic CPR bacteria and DPANN archaea in groundwater ecosystems.</title>
        <authorList>
            <person name="He C.Y."/>
            <person name="Keren R."/>
            <person name="Whittaker M."/>
            <person name="Farag I.F."/>
            <person name="Doudna J."/>
            <person name="Cate J.H.D."/>
            <person name="Banfield J.F."/>
        </authorList>
    </citation>
    <scope>NUCLEOTIDE SEQUENCE</scope>
    <source>
        <strain evidence="7">NC_groundwater_580_Pr5_B-0.1um_64_19</strain>
    </source>
</reference>
<dbReference type="GO" id="GO:0030288">
    <property type="term" value="C:outer membrane-bounded periplasmic space"/>
    <property type="evidence" value="ECO:0007669"/>
    <property type="project" value="TreeGrafter"/>
</dbReference>
<keyword evidence="3 5" id="KW-0378">Hydrolase</keyword>
<dbReference type="InterPro" id="IPR029045">
    <property type="entry name" value="ClpP/crotonase-like_dom_sf"/>
</dbReference>
<dbReference type="InterPro" id="IPR005151">
    <property type="entry name" value="Tail-specific_protease"/>
</dbReference>
<dbReference type="Gene3D" id="3.30.750.44">
    <property type="match status" value="1"/>
</dbReference>
<dbReference type="AlphaFoldDB" id="A0A932A8R6"/>
<dbReference type="Gene3D" id="2.30.42.10">
    <property type="match status" value="1"/>
</dbReference>
<dbReference type="CDD" id="cd06782">
    <property type="entry name" value="cpPDZ_CPP-like"/>
    <property type="match status" value="1"/>
</dbReference>
<dbReference type="Pfam" id="PF22694">
    <property type="entry name" value="CtpB_N-like"/>
    <property type="match status" value="1"/>
</dbReference>
<name>A0A932A8R6_9BACT</name>
<evidence type="ECO:0000313" key="8">
    <source>
        <dbReference type="Proteomes" id="UP000779809"/>
    </source>
</evidence>
<dbReference type="GO" id="GO:0007165">
    <property type="term" value="P:signal transduction"/>
    <property type="evidence" value="ECO:0007669"/>
    <property type="project" value="TreeGrafter"/>
</dbReference>
<comment type="caution">
    <text evidence="7">The sequence shown here is derived from an EMBL/GenBank/DDBJ whole genome shotgun (WGS) entry which is preliminary data.</text>
</comment>
<dbReference type="Proteomes" id="UP000779809">
    <property type="component" value="Unassembled WGS sequence"/>
</dbReference>
<evidence type="ECO:0000313" key="7">
    <source>
        <dbReference type="EMBL" id="MBI2678786.1"/>
    </source>
</evidence>
<dbReference type="InterPro" id="IPR001478">
    <property type="entry name" value="PDZ"/>
</dbReference>
<evidence type="ECO:0000256" key="1">
    <source>
        <dbReference type="ARBA" id="ARBA00009179"/>
    </source>
</evidence>
<evidence type="ECO:0000256" key="3">
    <source>
        <dbReference type="ARBA" id="ARBA00022801"/>
    </source>
</evidence>
<comment type="similarity">
    <text evidence="1 5">Belongs to the peptidase S41A family.</text>
</comment>
<keyword evidence="2 5" id="KW-0645">Protease</keyword>
<dbReference type="InterPro" id="IPR041489">
    <property type="entry name" value="PDZ_6"/>
</dbReference>
<dbReference type="GO" id="GO:0004175">
    <property type="term" value="F:endopeptidase activity"/>
    <property type="evidence" value="ECO:0007669"/>
    <property type="project" value="TreeGrafter"/>
</dbReference>